<dbReference type="EMBL" id="MGKI01000014">
    <property type="protein sequence ID" value="OGN22137.1"/>
    <property type="molecule type" value="Genomic_DNA"/>
</dbReference>
<organism evidence="3 4">
    <name type="scientific">Candidatus Yanofskybacteria bacterium RIFCSPLOWO2_01_FULL_42_49</name>
    <dbReference type="NCBI Taxonomy" id="1802694"/>
    <lineage>
        <taxon>Bacteria</taxon>
        <taxon>Candidatus Yanofskyibacteriota</taxon>
    </lineage>
</organism>
<dbReference type="GO" id="GO:0006556">
    <property type="term" value="P:S-adenosylmethionine biosynthetic process"/>
    <property type="evidence" value="ECO:0007669"/>
    <property type="project" value="TreeGrafter"/>
</dbReference>
<evidence type="ECO:0000313" key="3">
    <source>
        <dbReference type="EMBL" id="OGN22137.1"/>
    </source>
</evidence>
<dbReference type="SUPFAM" id="SSF51735">
    <property type="entry name" value="NAD(P)-binding Rossmann-fold domains"/>
    <property type="match status" value="1"/>
</dbReference>
<dbReference type="Proteomes" id="UP000178227">
    <property type="component" value="Unassembled WGS sequence"/>
</dbReference>
<proteinExistence type="inferred from homology"/>
<feature type="domain" description="NAD-dependent epimerase/dehydratase" evidence="2">
    <location>
        <begin position="42"/>
        <end position="165"/>
    </location>
</feature>
<dbReference type="GO" id="GO:0048270">
    <property type="term" value="F:methionine adenosyltransferase regulator activity"/>
    <property type="evidence" value="ECO:0007669"/>
    <property type="project" value="TreeGrafter"/>
</dbReference>
<dbReference type="GO" id="GO:0008831">
    <property type="term" value="F:dTDP-4-dehydrorhamnose reductase activity"/>
    <property type="evidence" value="ECO:0007669"/>
    <property type="project" value="UniProtKB-EC"/>
</dbReference>
<protein>
    <recommendedName>
        <fullName evidence="1">dTDP-4-dehydrorhamnose reductase</fullName>
        <ecNumber evidence="1">1.1.1.133</ecNumber>
    </recommendedName>
</protein>
<dbReference type="AlphaFoldDB" id="A0A1F8G9V0"/>
<sequence>MINPSFLITGTSSGLGRYLLEELRGTPFNRKDTENEISSHSKDYYDAIIHCAVDARNIIPPHELLAYYESNVELTRKLTQIPHGLFVYISSPAVYPNPLRLNKETDIPDIPEVVSPVHHTYYLYGLFKFLSEQIVSKYAKDHLVLRCAHILGRTSRESSNVVRVLKDDRSQLTLSADTTFSFVSMEQLKKFIELALTKNITGIFNAGSSQYLTLGEIARAVNSKPNFGKFVHNVHKIDTTKIRGVSAEFNKGSLELAMETAKELRS</sequence>
<dbReference type="InterPro" id="IPR036291">
    <property type="entry name" value="NAD(P)-bd_dom_sf"/>
</dbReference>
<comment type="function">
    <text evidence="1">Catalyzes the reduction of dTDP-6-deoxy-L-lyxo-4-hexulose to yield dTDP-L-rhamnose.</text>
</comment>
<gene>
    <name evidence="3" type="ORF">A2918_03190</name>
</gene>
<keyword evidence="1" id="KW-0560">Oxidoreductase</keyword>
<evidence type="ECO:0000256" key="1">
    <source>
        <dbReference type="RuleBase" id="RU364082"/>
    </source>
</evidence>
<name>A0A1F8G9V0_9BACT</name>
<comment type="pathway">
    <text evidence="1">Carbohydrate biosynthesis; dTDP-L-rhamnose biosynthesis.</text>
</comment>
<dbReference type="PANTHER" id="PTHR10491:SF4">
    <property type="entry name" value="METHIONINE ADENOSYLTRANSFERASE 2 SUBUNIT BETA"/>
    <property type="match status" value="1"/>
</dbReference>
<reference evidence="3 4" key="1">
    <citation type="journal article" date="2016" name="Nat. Commun.">
        <title>Thousands of microbial genomes shed light on interconnected biogeochemical processes in an aquifer system.</title>
        <authorList>
            <person name="Anantharaman K."/>
            <person name="Brown C.T."/>
            <person name="Hug L.A."/>
            <person name="Sharon I."/>
            <person name="Castelle C.J."/>
            <person name="Probst A.J."/>
            <person name="Thomas B.C."/>
            <person name="Singh A."/>
            <person name="Wilkins M.J."/>
            <person name="Karaoz U."/>
            <person name="Brodie E.L."/>
            <person name="Williams K.H."/>
            <person name="Hubbard S.S."/>
            <person name="Banfield J.F."/>
        </authorList>
    </citation>
    <scope>NUCLEOTIDE SEQUENCE [LARGE SCALE GENOMIC DNA]</scope>
</reference>
<dbReference type="PANTHER" id="PTHR10491">
    <property type="entry name" value="DTDP-4-DEHYDRORHAMNOSE REDUCTASE"/>
    <property type="match status" value="1"/>
</dbReference>
<dbReference type="STRING" id="1802694.A2918_03190"/>
<dbReference type="Gene3D" id="3.40.50.720">
    <property type="entry name" value="NAD(P)-binding Rossmann-like Domain"/>
    <property type="match status" value="1"/>
</dbReference>
<dbReference type="InterPro" id="IPR005913">
    <property type="entry name" value="dTDP_dehydrorham_reduct"/>
</dbReference>
<accession>A0A1F8G9V0</accession>
<dbReference type="InterPro" id="IPR001509">
    <property type="entry name" value="Epimerase_deHydtase"/>
</dbReference>
<evidence type="ECO:0000259" key="2">
    <source>
        <dbReference type="Pfam" id="PF01370"/>
    </source>
</evidence>
<dbReference type="EC" id="1.1.1.133" evidence="1"/>
<dbReference type="Pfam" id="PF01370">
    <property type="entry name" value="Epimerase"/>
    <property type="match status" value="1"/>
</dbReference>
<comment type="similarity">
    <text evidence="1">Belongs to the dTDP-4-dehydrorhamnose reductase family.</text>
</comment>
<evidence type="ECO:0000313" key="4">
    <source>
        <dbReference type="Proteomes" id="UP000178227"/>
    </source>
</evidence>
<keyword evidence="1" id="KW-0521">NADP</keyword>
<comment type="caution">
    <text evidence="3">The sequence shown here is derived from an EMBL/GenBank/DDBJ whole genome shotgun (WGS) entry which is preliminary data.</text>
</comment>
<dbReference type="GO" id="GO:0048269">
    <property type="term" value="C:methionine adenosyltransferase complex"/>
    <property type="evidence" value="ECO:0007669"/>
    <property type="project" value="TreeGrafter"/>
</dbReference>